<feature type="compositionally biased region" description="Basic and acidic residues" evidence="10">
    <location>
        <begin position="577"/>
        <end position="588"/>
    </location>
</feature>
<evidence type="ECO:0000259" key="11">
    <source>
        <dbReference type="Pfam" id="PF06333"/>
    </source>
</evidence>
<evidence type="ECO:0000256" key="2">
    <source>
        <dbReference type="ARBA" id="ARBA00009354"/>
    </source>
</evidence>
<dbReference type="PANTHER" id="PTHR48249">
    <property type="entry name" value="MEDIATOR OF RNA POLYMERASE II TRANSCRIPTION SUBUNIT 13"/>
    <property type="match status" value="1"/>
</dbReference>
<evidence type="ECO:0000256" key="7">
    <source>
        <dbReference type="ARBA" id="ARBA00023163"/>
    </source>
</evidence>
<comment type="function">
    <text evidence="9">Component of the Mediator complex, a coactivator involved in regulated transcription of nearly all RNA polymerase II-dependent genes. Mediator functions as a bridge to convey information from gene-specific regulatory proteins to the basal RNA polymerase II transcription machinery. Mediator is recruited to promoters by direct interactions with regulatory proteins and serves as a scaffold for the assembly of a functional preinitiation complex with RNA polymerase II and the general transcription factors.</text>
</comment>
<keyword evidence="4 9" id="KW-0678">Repressor</keyword>
<keyword evidence="7 9" id="KW-0804">Transcription</keyword>
<dbReference type="Pfam" id="PF06333">
    <property type="entry name" value="Med13_C"/>
    <property type="match status" value="1"/>
</dbReference>
<evidence type="ECO:0000256" key="5">
    <source>
        <dbReference type="ARBA" id="ARBA00023015"/>
    </source>
</evidence>
<feature type="compositionally biased region" description="Basic and acidic residues" evidence="10">
    <location>
        <begin position="638"/>
        <end position="651"/>
    </location>
</feature>
<evidence type="ECO:0000256" key="6">
    <source>
        <dbReference type="ARBA" id="ARBA00023159"/>
    </source>
</evidence>
<organism evidence="13 14">
    <name type="scientific">Cordylochernes scorpioides</name>
    <dbReference type="NCBI Taxonomy" id="51811"/>
    <lineage>
        <taxon>Eukaryota</taxon>
        <taxon>Metazoa</taxon>
        <taxon>Ecdysozoa</taxon>
        <taxon>Arthropoda</taxon>
        <taxon>Chelicerata</taxon>
        <taxon>Arachnida</taxon>
        <taxon>Pseudoscorpiones</taxon>
        <taxon>Cheliferoidea</taxon>
        <taxon>Chernetidae</taxon>
        <taxon>Cordylochernes</taxon>
    </lineage>
</organism>
<keyword evidence="5 9" id="KW-0805">Transcription regulation</keyword>
<feature type="compositionally biased region" description="Low complexity" evidence="10">
    <location>
        <begin position="345"/>
        <end position="356"/>
    </location>
</feature>
<proteinExistence type="inferred from homology"/>
<feature type="region of interest" description="Disordered" evidence="10">
    <location>
        <begin position="779"/>
        <end position="821"/>
    </location>
</feature>
<feature type="region of interest" description="Disordered" evidence="10">
    <location>
        <begin position="577"/>
        <end position="744"/>
    </location>
</feature>
<reference evidence="13 14" key="1">
    <citation type="submission" date="2022-01" db="EMBL/GenBank/DDBJ databases">
        <title>A chromosomal length assembly of Cordylochernes scorpioides.</title>
        <authorList>
            <person name="Zeh D."/>
            <person name="Zeh J."/>
        </authorList>
    </citation>
    <scope>NUCLEOTIDE SEQUENCE [LARGE SCALE GENOMIC DNA]</scope>
    <source>
        <strain evidence="13">IN4F17</strain>
        <tissue evidence="13">Whole Body</tissue>
    </source>
</reference>
<feature type="compositionally biased region" description="Low complexity" evidence="10">
    <location>
        <begin position="1318"/>
        <end position="1341"/>
    </location>
</feature>
<feature type="compositionally biased region" description="Polar residues" evidence="10">
    <location>
        <begin position="715"/>
        <end position="724"/>
    </location>
</feature>
<dbReference type="InterPro" id="IPR051139">
    <property type="entry name" value="Mediator_complx_sub13"/>
</dbReference>
<evidence type="ECO:0000256" key="3">
    <source>
        <dbReference type="ARBA" id="ARBA00019618"/>
    </source>
</evidence>
<dbReference type="InterPro" id="IPR041285">
    <property type="entry name" value="MID_MedPIWI"/>
</dbReference>
<keyword evidence="8 9" id="KW-0539">Nucleus</keyword>
<gene>
    <name evidence="13" type="ORF">LAZ67_1004221</name>
</gene>
<evidence type="ECO:0000256" key="9">
    <source>
        <dbReference type="RuleBase" id="RU364134"/>
    </source>
</evidence>
<keyword evidence="6 9" id="KW-0010">Activator</keyword>
<name>A0ABY6JXI7_9ARAC</name>
<evidence type="ECO:0000256" key="1">
    <source>
        <dbReference type="ARBA" id="ARBA00004123"/>
    </source>
</evidence>
<accession>A0ABY6JXI7</accession>
<feature type="region of interest" description="Disordered" evidence="10">
    <location>
        <begin position="345"/>
        <end position="465"/>
    </location>
</feature>
<dbReference type="PANTHER" id="PTHR48249:SF3">
    <property type="entry name" value="MEDIATOR OF RNA POLYMERASE II TRANSCRIPTION SUBUNIT 13"/>
    <property type="match status" value="1"/>
</dbReference>
<comment type="subcellular location">
    <subcellularLocation>
        <location evidence="1 9">Nucleus</location>
    </subcellularLocation>
</comment>
<evidence type="ECO:0000256" key="8">
    <source>
        <dbReference type="ARBA" id="ARBA00023242"/>
    </source>
</evidence>
<dbReference type="Proteomes" id="UP001235939">
    <property type="component" value="Chromosome 01"/>
</dbReference>
<feature type="compositionally biased region" description="Low complexity" evidence="10">
    <location>
        <begin position="589"/>
        <end position="599"/>
    </location>
</feature>
<feature type="domain" description="Mediator complex subunit Med13 C-terminal" evidence="11">
    <location>
        <begin position="1476"/>
        <end position="1853"/>
    </location>
</feature>
<dbReference type="InterPro" id="IPR009401">
    <property type="entry name" value="Med13_C"/>
</dbReference>
<keyword evidence="14" id="KW-1185">Reference proteome</keyword>
<feature type="domain" description="MID" evidence="12">
    <location>
        <begin position="1199"/>
        <end position="1435"/>
    </location>
</feature>
<evidence type="ECO:0000259" key="12">
    <source>
        <dbReference type="Pfam" id="PF18296"/>
    </source>
</evidence>
<evidence type="ECO:0000313" key="14">
    <source>
        <dbReference type="Proteomes" id="UP001235939"/>
    </source>
</evidence>
<evidence type="ECO:0000256" key="4">
    <source>
        <dbReference type="ARBA" id="ARBA00022491"/>
    </source>
</evidence>
<protein>
    <recommendedName>
        <fullName evidence="3 9">Mediator of RNA polymerase II transcription subunit 13</fullName>
    </recommendedName>
</protein>
<comment type="similarity">
    <text evidence="2 9">Belongs to the Mediator complex subunit 13 family.</text>
</comment>
<dbReference type="EMBL" id="CP092863">
    <property type="protein sequence ID" value="UYV61279.1"/>
    <property type="molecule type" value="Genomic_DNA"/>
</dbReference>
<feature type="compositionally biased region" description="Pro residues" evidence="10">
    <location>
        <begin position="803"/>
        <end position="816"/>
    </location>
</feature>
<sequence length="1864" mass="204101">MPRLICCCSASFITRAFFIPRRGVGWQSDEGCWDNGISYECRTLLFKALHNLIERGLLARGFSRLGKWFVQPYDSSDKNAQGYVVLTSQPYIFTHSYIHRPQYTFSFNFFVYGDSTVCASVDVRQHPSIYRLSKGHLTAALESHAGLKVLLSPYGLCGTLTGHTSKETDRHGQRFLQEWYQFYPQPSQQDGTTGGHEELLPAVEVIVGGMKMRYPASYVYVSEYDDPTLAKGPSSSPNPAASTLLTPPMSPCDPHKPSPLASLKSTLRIKHQVWKDAITVIPSHEATPNDDPLGQWESAFAQAWGLRWLQHLLQAAVEEPRAFHRRTQETASAVELDNYVAATPAPNPTTTIPTSTFQYKVPGTLRSTTPNGLPQLFGQPSIIGSPHPSTPLLDGPNSSSTDPTMPTLSPHPPPLHREEGEDGGARPATESLDQTVPPPSSSSQSPITLPEVKSEPKPASTAAPEQIFSPYQMTLEKGSPGLKPPVLPTSTNFDPEETNFNSLLYDYSSLTQPLWEGPPPKRQRRMHKNWSQKAEFAGGNDPLSKEAMDADLPLKPIDPYEFNDEFDESSPSAFRNKMEVFIKEEEKAATNPAAATTTPQMGPLTPKPQPDETPAAPPNADLGVVSPPTPRNQGASLTREEDLQVTEHDLEQLFDTSSDESADVMNYPPTGTPGSTKLGPTTPEEFPLKPPKATTVGILGPAELTRMFPTPPSLEHNTASSPCNPCTDPASAGTGAGGPDDLYPCSPAEANKDWSYVYKPQVQAKFVGSSRYAPLPSLHSSTLPPLPAAAGGDYTYKQSWRNDPPPPPSNPPPPTALPTLHHPAMETSSLADRPPPSMMMVDGGDSFMDHDHHHHHRVGGYDLPPGAGYKTTLHHHPAMVAPPPSNTSPPETSGLLVNLMLSDSLLNVFKDHNFSSCTLCVCNMDIRGSDASLLPSSHLVGPEEPQEKCTCGFSAVVNRHQSYRSGLFYEDEVEITGFSYEPEPLSRPKKNLALVENRTNNKPNLTPGALALADQMPHQILDLIKSQCSILNSPCTSFSKSLELAGHADPQVNMLEHTDGCEVTFLALEAGKQAFDNIASTRMEENLKNTCLHKWPYLPVKSPSNTSEVMQLLRTLQPLLQECFKKRPRQGLWEVTYTVSGPLTWRQFHRLSEKGTEDQCEPQPIPTLLVGYDKDWATISPFALKFWDYLSLEPSSSGRDVAYVVVAPDNQFLTPRVGAYFRELSGTYEAHRLGRHCPLPGGSLLRDGILSVSGIKAEAGLLRPLGRLACRLQLAMQQLDSKTLLESASSTAMNPPPPTDNKPPEELKPVIIDSSELGGHAEPPGAAEGGHAPAGASAASGEGEDGEQAQPTIVVYLVEPFTLASMDPDLYRLAVLGLLRCYTQLVRGLPPHLQQSLQLQMVSLDSILSLGDGPRSRRKDQLKTLAFSVYSQCRPTSSPQPPIKSLTGFGPAASQDLFLRTNKGSITSPHRLGSLPYFLAPQKNKQTELGEMFGDRKERSNVLVCSYCLTEDQRWLLATCTNDRGDLLEAITINIDIPFRARRRRASSRKIGLQKLFMFLMGVMSQSTCPWRVVVARMGRIGQGELREWGSLLGRKSLLFYSNQLREMCQQCSVLGAQDTPAILSACLVALEPDTNLRIMADQFTPDDRFSSSCNNCDLSTPHDASCTHILVFPTSATARPSKPSSQQEHIDALSTSLAGLMDSDRAPLAALTAASRGVPGAGWAAVRYVAGPRATDERLTLHQQPLALGYYVSTAPTGPLPRWFWASCPHLQHSCPVFLRCSLLVHSPQVQQNSDELLHASAPVRNNHPLDSSLTSDVLRYVLEGFNALSWLALDPHTYDRRSCLPIHMQVLMQLYYGLEALV</sequence>
<comment type="subunit">
    <text evidence="9">Component of the Mediator complex.</text>
</comment>
<evidence type="ECO:0000256" key="10">
    <source>
        <dbReference type="SAM" id="MobiDB-lite"/>
    </source>
</evidence>
<evidence type="ECO:0000313" key="13">
    <source>
        <dbReference type="EMBL" id="UYV61279.1"/>
    </source>
</evidence>
<dbReference type="Pfam" id="PF18296">
    <property type="entry name" value="MID_MedPIWI"/>
    <property type="match status" value="1"/>
</dbReference>
<feature type="region of interest" description="Disordered" evidence="10">
    <location>
        <begin position="1286"/>
        <end position="1346"/>
    </location>
</feature>